<organism evidence="5 6">
    <name type="scientific">Lasiodiplodia hormozganensis</name>
    <dbReference type="NCBI Taxonomy" id="869390"/>
    <lineage>
        <taxon>Eukaryota</taxon>
        <taxon>Fungi</taxon>
        <taxon>Dikarya</taxon>
        <taxon>Ascomycota</taxon>
        <taxon>Pezizomycotina</taxon>
        <taxon>Dothideomycetes</taxon>
        <taxon>Dothideomycetes incertae sedis</taxon>
        <taxon>Botryosphaeriales</taxon>
        <taxon>Botryosphaeriaceae</taxon>
        <taxon>Lasiodiplodia</taxon>
    </lineage>
</organism>
<name>A0AA39XP38_9PEZI</name>
<dbReference type="Pfam" id="PF08240">
    <property type="entry name" value="ADH_N"/>
    <property type="match status" value="1"/>
</dbReference>
<comment type="caution">
    <text evidence="5">The sequence shown here is derived from an EMBL/GenBank/DDBJ whole genome shotgun (WGS) entry which is preliminary data.</text>
</comment>
<dbReference type="InterPro" id="IPR020843">
    <property type="entry name" value="ER"/>
</dbReference>
<dbReference type="CDD" id="cd08249">
    <property type="entry name" value="enoyl_reductase_like"/>
    <property type="match status" value="1"/>
</dbReference>
<sequence>MSTMKVLKINDGSAAVVSALIPSLRPNHILVKTIAVALNPTDWKHIWAFSGTAGCTSGCDYAGVVTAVNPGSAFKPGDRVAGWTHGGNISNKEDGSFAEYLVANEGIALKIPEGVSFEQAATLGVGVTTVGQGVYQTLGLPLPAPGQEQRQGVDGEQQREKLLVYGGSTATGTLAVQFAKLSGFEVIATSSPRNFAMLKALGADAVFDYNSPTVGADIRKHTANRLYYAFDCISEGNSAQICADALSTDTAARKPAYAALLYTELPREDVVAKVTMAYTVFGEGFWKPFGPGNYLASAEDYEFGKKFWKLSEKLLEEGKLQVHPPDVRDGGLEGVLEGLRELKDGKVSGKKLVYKIAQP</sequence>
<evidence type="ECO:0000259" key="4">
    <source>
        <dbReference type="SMART" id="SM00829"/>
    </source>
</evidence>
<dbReference type="SUPFAM" id="SSF51735">
    <property type="entry name" value="NAD(P)-binding Rossmann-fold domains"/>
    <property type="match status" value="1"/>
</dbReference>
<evidence type="ECO:0000256" key="1">
    <source>
        <dbReference type="ARBA" id="ARBA00008072"/>
    </source>
</evidence>
<dbReference type="Gene3D" id="3.40.50.720">
    <property type="entry name" value="NAD(P)-binding Rossmann-like Domain"/>
    <property type="match status" value="1"/>
</dbReference>
<dbReference type="InterPro" id="IPR047122">
    <property type="entry name" value="Trans-enoyl_RdTase-like"/>
</dbReference>
<dbReference type="InterPro" id="IPR011032">
    <property type="entry name" value="GroES-like_sf"/>
</dbReference>
<dbReference type="Gene3D" id="3.90.180.10">
    <property type="entry name" value="Medium-chain alcohol dehydrogenases, catalytic domain"/>
    <property type="match status" value="1"/>
</dbReference>
<evidence type="ECO:0000256" key="2">
    <source>
        <dbReference type="ARBA" id="ARBA00011245"/>
    </source>
</evidence>
<dbReference type="EMBL" id="JAUJDW010000120">
    <property type="protein sequence ID" value="KAK0637618.1"/>
    <property type="molecule type" value="Genomic_DNA"/>
</dbReference>
<reference evidence="5" key="1">
    <citation type="submission" date="2023-06" db="EMBL/GenBank/DDBJ databases">
        <title>Multi-omics analyses reveal the molecular pathogenesis toolkit of Lasiodiplodia hormozganensis, a cross-kingdom pathogen.</title>
        <authorList>
            <person name="Felix C."/>
            <person name="Meneses R."/>
            <person name="Goncalves M.F.M."/>
            <person name="Tilleman L."/>
            <person name="Duarte A.S."/>
            <person name="Jorrin-Novo J.V."/>
            <person name="Van De Peer Y."/>
            <person name="Deforce D."/>
            <person name="Van Nieuwerburgh F."/>
            <person name="Esteves A.C."/>
            <person name="Alves A."/>
        </authorList>
    </citation>
    <scope>NUCLEOTIDE SEQUENCE</scope>
    <source>
        <strain evidence="5">CBS 339.90</strain>
    </source>
</reference>
<dbReference type="AlphaFoldDB" id="A0AA39XP38"/>
<evidence type="ECO:0000313" key="5">
    <source>
        <dbReference type="EMBL" id="KAK0637618.1"/>
    </source>
</evidence>
<keyword evidence="6" id="KW-1185">Reference proteome</keyword>
<evidence type="ECO:0000313" key="6">
    <source>
        <dbReference type="Proteomes" id="UP001175001"/>
    </source>
</evidence>
<evidence type="ECO:0000256" key="3">
    <source>
        <dbReference type="ARBA" id="ARBA00023002"/>
    </source>
</evidence>
<dbReference type="InterPro" id="IPR013154">
    <property type="entry name" value="ADH-like_N"/>
</dbReference>
<keyword evidence="3" id="KW-0560">Oxidoreductase</keyword>
<dbReference type="InterPro" id="IPR013149">
    <property type="entry name" value="ADH-like_C"/>
</dbReference>
<proteinExistence type="inferred from homology"/>
<dbReference type="SUPFAM" id="SSF50129">
    <property type="entry name" value="GroES-like"/>
    <property type="match status" value="1"/>
</dbReference>
<dbReference type="Pfam" id="PF00107">
    <property type="entry name" value="ADH_zinc_N"/>
    <property type="match status" value="1"/>
</dbReference>
<feature type="domain" description="Enoyl reductase (ER)" evidence="4">
    <location>
        <begin position="12"/>
        <end position="353"/>
    </location>
</feature>
<dbReference type="PANTHER" id="PTHR45348:SF2">
    <property type="entry name" value="ZINC-TYPE ALCOHOL DEHYDROGENASE-LIKE PROTEIN C2E1P3.01"/>
    <property type="match status" value="1"/>
</dbReference>
<gene>
    <name evidence="5" type="primary">TOXD_0</name>
    <name evidence="5" type="ORF">DIS24_g10637</name>
</gene>
<comment type="similarity">
    <text evidence="1">Belongs to the zinc-containing alcohol dehydrogenase family.</text>
</comment>
<comment type="subunit">
    <text evidence="2">Monomer.</text>
</comment>
<dbReference type="PANTHER" id="PTHR45348">
    <property type="entry name" value="HYPOTHETICAL OXIDOREDUCTASE (EUROFUNG)"/>
    <property type="match status" value="1"/>
</dbReference>
<dbReference type="InterPro" id="IPR036291">
    <property type="entry name" value="NAD(P)-bd_dom_sf"/>
</dbReference>
<dbReference type="GO" id="GO:0016651">
    <property type="term" value="F:oxidoreductase activity, acting on NAD(P)H"/>
    <property type="evidence" value="ECO:0007669"/>
    <property type="project" value="InterPro"/>
</dbReference>
<accession>A0AA39XP38</accession>
<protein>
    <submittedName>
        <fullName evidence="5">Protein TOXD</fullName>
    </submittedName>
</protein>
<dbReference type="SMART" id="SM00829">
    <property type="entry name" value="PKS_ER"/>
    <property type="match status" value="1"/>
</dbReference>
<dbReference type="Proteomes" id="UP001175001">
    <property type="component" value="Unassembled WGS sequence"/>
</dbReference>